<dbReference type="InterPro" id="IPR003159">
    <property type="entry name" value="Lyase_8_central_dom"/>
</dbReference>
<keyword evidence="4 7" id="KW-0732">Signal</keyword>
<feature type="domain" description="Lcl C-terminal" evidence="10">
    <location>
        <begin position="776"/>
        <end position="913"/>
    </location>
</feature>
<feature type="signal peptide" evidence="7">
    <location>
        <begin position="1"/>
        <end position="25"/>
    </location>
</feature>
<sequence>MPSMKALVRFCLVVMWAAAPLFEGAAANPGLDTIRKRVLEELMEQGIDSDEINVLINTIHGDGSWPGIDYEDVSRTGFQQKAHVTHIRNLSLAYKKADSPFRGSIDVKRTLSLAIDYWADHDFIASNWHTNEISNPLDWSAVLLLVGDELTQEQIKALSGFARRGNLQAWGARPGGDLIKIAGIVAELALFEEDEETLRKAVDAMVAEVKVTSGLGIKPDLGFHHRTDRVTSILAYGTGYAATFANWAYRLDGTDYSIPEGALKLLIDYYLDGICKSMVHGWYKDPGVINRGMAREGSLNPIGPELPRALLKVSDYRRGELEKIADIRDGKSKPDLRANRFFWHSEYFSHQRPGYFASVRMFSDRNHNMEYPHNEESLKHHHYADGSNFISRTGREYYNIFPAWDWQKIPGTTVVQKPEIPHWNQIVKKGKTDFVGAVSDGLYGAAVFDFISPHDPLVARKSWFFFDDEYVCLGTGIQSDADYPVFTTINQTLLNTDIIVKSGGKEKKLKKGEHQIKDVDWVFHDSVAYFFPNPSQVSLSGDSFTGSWQDIVNTQRVQNKPPLTKDIFSLWLDHGVRPKMESYEYVVVPGIGRSEVDQYKPSQSISILSNTTKIQAVQQQKLNITQVVFYEPETVSISENLALTSRSPGLVILETSGPVVKKITVADPTRKLEVFELELSGDFRGQGQGWKASQNGSTSKVLIRLPVGQDAGKSITLQNGDFKPGAPDVEEGLRLAKAKKSDQPNEDGRHYIGESFGGGKVIWVDDTGKHGLVAATSDQNQGISWRNGRAKNPQMYGDHGDRVTNARGDGIYAGQANTALIIAQQTGDDITGSFAARVCNECTFGGYGDWYLPSKAELEMIYQLRKEIGGFDQEMYWSSTEYNIGFVWGQNFKGYGGQYSQNKGSNYAVRCVRRF</sequence>
<evidence type="ECO:0000313" key="12">
    <source>
        <dbReference type="EMBL" id="MFC4871082.1"/>
    </source>
</evidence>
<keyword evidence="5" id="KW-0106">Calcium</keyword>
<evidence type="ECO:0000259" key="11">
    <source>
        <dbReference type="Pfam" id="PF08124"/>
    </source>
</evidence>
<dbReference type="Pfam" id="PF08124">
    <property type="entry name" value="Lyase_8_N"/>
    <property type="match status" value="1"/>
</dbReference>
<evidence type="ECO:0000259" key="10">
    <source>
        <dbReference type="Pfam" id="PF07603"/>
    </source>
</evidence>
<reference evidence="13" key="1">
    <citation type="journal article" date="2019" name="Int. J. Syst. Evol. Microbiol.">
        <title>The Global Catalogue of Microorganisms (GCM) 10K type strain sequencing project: providing services to taxonomists for standard genome sequencing and annotation.</title>
        <authorList>
            <consortium name="The Broad Institute Genomics Platform"/>
            <consortium name="The Broad Institute Genome Sequencing Center for Infectious Disease"/>
            <person name="Wu L."/>
            <person name="Ma J."/>
        </authorList>
    </citation>
    <scope>NUCLEOTIDE SEQUENCE [LARGE SCALE GENOMIC DNA]</scope>
    <source>
        <strain evidence="13">CGMCC 4.7466</strain>
    </source>
</reference>
<evidence type="ECO:0000256" key="4">
    <source>
        <dbReference type="ARBA" id="ARBA00022729"/>
    </source>
</evidence>
<dbReference type="InterPro" id="IPR014718">
    <property type="entry name" value="GH-type_carb-bd"/>
</dbReference>
<dbReference type="Gene3D" id="2.60.220.10">
    <property type="entry name" value="Polysaccharide lyase family 8-like, C-terminal"/>
    <property type="match status" value="1"/>
</dbReference>
<accession>A0ABV9SXV5</accession>
<dbReference type="SUPFAM" id="SSF48230">
    <property type="entry name" value="Chondroitin AC/alginate lyase"/>
    <property type="match status" value="1"/>
</dbReference>
<dbReference type="Pfam" id="PF07603">
    <property type="entry name" value="Lcl_C"/>
    <property type="match status" value="1"/>
</dbReference>
<dbReference type="InterPro" id="IPR004103">
    <property type="entry name" value="Lyase_8_C"/>
</dbReference>
<comment type="caution">
    <text evidence="12">The sequence shown here is derived from an EMBL/GenBank/DDBJ whole genome shotgun (WGS) entry which is preliminary data.</text>
</comment>
<feature type="domain" description="Polysaccharide lyase family 8 C-terminal" evidence="9">
    <location>
        <begin position="606"/>
        <end position="673"/>
    </location>
</feature>
<keyword evidence="6 12" id="KW-0456">Lyase</keyword>
<dbReference type="InterPro" id="IPR012970">
    <property type="entry name" value="Lyase_8_alpha_N"/>
</dbReference>
<dbReference type="Pfam" id="PF02884">
    <property type="entry name" value="Lyase_8_C"/>
    <property type="match status" value="1"/>
</dbReference>
<dbReference type="Gene3D" id="1.50.10.100">
    <property type="entry name" value="Chondroitin AC/alginate lyase"/>
    <property type="match status" value="1"/>
</dbReference>
<evidence type="ECO:0000256" key="2">
    <source>
        <dbReference type="ARBA" id="ARBA00006699"/>
    </source>
</evidence>
<evidence type="ECO:0000256" key="3">
    <source>
        <dbReference type="ARBA" id="ARBA00011245"/>
    </source>
</evidence>
<dbReference type="PANTHER" id="PTHR38481">
    <property type="entry name" value="HYALURONATE LYASE"/>
    <property type="match status" value="1"/>
</dbReference>
<name>A0ABV9SXV5_9BACT</name>
<keyword evidence="13" id="KW-1185">Reference proteome</keyword>
<dbReference type="Pfam" id="PF02278">
    <property type="entry name" value="Lyase_8"/>
    <property type="match status" value="1"/>
</dbReference>
<dbReference type="InterPro" id="IPR008929">
    <property type="entry name" value="Chondroitin_lyas"/>
</dbReference>
<feature type="chain" id="PRO_5045574163" evidence="7">
    <location>
        <begin position="26"/>
        <end position="915"/>
    </location>
</feature>
<dbReference type="EMBL" id="JBHSJJ010000002">
    <property type="protein sequence ID" value="MFC4871082.1"/>
    <property type="molecule type" value="Genomic_DNA"/>
</dbReference>
<protein>
    <submittedName>
        <fullName evidence="12">Polysaccharide lyase family 8 super-sandwich domain-containing protein</fullName>
    </submittedName>
</protein>
<proteinExistence type="inferred from homology"/>
<dbReference type="InterPro" id="IPR011071">
    <property type="entry name" value="Lyase_8-like_C"/>
</dbReference>
<feature type="domain" description="Polysaccharide lyase 8 N-terminal alpha-helical" evidence="11">
    <location>
        <begin position="60"/>
        <end position="297"/>
    </location>
</feature>
<evidence type="ECO:0000256" key="7">
    <source>
        <dbReference type="SAM" id="SignalP"/>
    </source>
</evidence>
<evidence type="ECO:0000259" key="8">
    <source>
        <dbReference type="Pfam" id="PF02278"/>
    </source>
</evidence>
<feature type="domain" description="Polysaccharide lyase family 8 central" evidence="8">
    <location>
        <begin position="339"/>
        <end position="591"/>
    </location>
</feature>
<dbReference type="SUPFAM" id="SSF49863">
    <property type="entry name" value="Hyaluronate lyase-like, C-terminal domain"/>
    <property type="match status" value="1"/>
</dbReference>
<evidence type="ECO:0000256" key="1">
    <source>
        <dbReference type="ARBA" id="ARBA00001913"/>
    </source>
</evidence>
<evidence type="ECO:0000256" key="6">
    <source>
        <dbReference type="ARBA" id="ARBA00023239"/>
    </source>
</evidence>
<dbReference type="InterPro" id="IPR011013">
    <property type="entry name" value="Gal_mutarotase_sf_dom"/>
</dbReference>
<dbReference type="InterPro" id="IPR038970">
    <property type="entry name" value="Lyase_8"/>
</dbReference>
<evidence type="ECO:0000313" key="13">
    <source>
        <dbReference type="Proteomes" id="UP001595818"/>
    </source>
</evidence>
<comment type="similarity">
    <text evidence="2">Belongs to the polysaccharide lyase 8 family.</text>
</comment>
<comment type="subunit">
    <text evidence="3">Monomer.</text>
</comment>
<gene>
    <name evidence="12" type="ORF">ACFPFU_05245</name>
</gene>
<dbReference type="PANTHER" id="PTHR38481:SF1">
    <property type="entry name" value="HYALURONATE LYASE"/>
    <property type="match status" value="1"/>
</dbReference>
<evidence type="ECO:0000256" key="5">
    <source>
        <dbReference type="ARBA" id="ARBA00022837"/>
    </source>
</evidence>
<dbReference type="Proteomes" id="UP001595818">
    <property type="component" value="Unassembled WGS sequence"/>
</dbReference>
<evidence type="ECO:0000259" key="9">
    <source>
        <dbReference type="Pfam" id="PF02884"/>
    </source>
</evidence>
<comment type="cofactor">
    <cofactor evidence="1">
        <name>Ca(2+)</name>
        <dbReference type="ChEBI" id="CHEBI:29108"/>
    </cofactor>
</comment>
<dbReference type="RefSeq" id="WP_377062221.1">
    <property type="nucleotide sequence ID" value="NZ_JBHSJJ010000002.1"/>
</dbReference>
<dbReference type="GO" id="GO:0016829">
    <property type="term" value="F:lyase activity"/>
    <property type="evidence" value="ECO:0007669"/>
    <property type="project" value="UniProtKB-KW"/>
</dbReference>
<organism evidence="12 13">
    <name type="scientific">Negadavirga shengliensis</name>
    <dbReference type="NCBI Taxonomy" id="1389218"/>
    <lineage>
        <taxon>Bacteria</taxon>
        <taxon>Pseudomonadati</taxon>
        <taxon>Bacteroidota</taxon>
        <taxon>Cytophagia</taxon>
        <taxon>Cytophagales</taxon>
        <taxon>Cyclobacteriaceae</taxon>
        <taxon>Negadavirga</taxon>
    </lineage>
</organism>
<dbReference type="Gene3D" id="2.70.98.10">
    <property type="match status" value="1"/>
</dbReference>
<dbReference type="SUPFAM" id="SSF74650">
    <property type="entry name" value="Galactose mutarotase-like"/>
    <property type="match status" value="1"/>
</dbReference>
<dbReference type="InterPro" id="IPR011460">
    <property type="entry name" value="Lcl_C"/>
</dbReference>